<evidence type="ECO:0000256" key="1">
    <source>
        <dbReference type="ARBA" id="ARBA00004442"/>
    </source>
</evidence>
<comment type="caution">
    <text evidence="5">The sequence shown here is derived from an EMBL/GenBank/DDBJ whole genome shotgun (WGS) entry which is preliminary data.</text>
</comment>
<dbReference type="EMBL" id="JACJJL010000013">
    <property type="protein sequence ID" value="MBM6661877.1"/>
    <property type="molecule type" value="Genomic_DNA"/>
</dbReference>
<gene>
    <name evidence="5" type="ORF">H6B30_08990</name>
</gene>
<accession>A0A938WMV4</accession>
<organism evidence="5 6">
    <name type="scientific">Marseilla massiliensis</name>
    <dbReference type="NCBI Taxonomy" id="1841864"/>
    <lineage>
        <taxon>Bacteria</taxon>
        <taxon>Pseudomonadati</taxon>
        <taxon>Bacteroidota</taxon>
        <taxon>Bacteroidia</taxon>
        <taxon>Bacteroidales</taxon>
        <taxon>Prevotellaceae</taxon>
        <taxon>Marseilla</taxon>
    </lineage>
</organism>
<dbReference type="PANTHER" id="PTHR40980:SF4">
    <property type="entry name" value="TONB-DEPENDENT RECEPTOR-LIKE BETA-BARREL DOMAIN-CONTAINING PROTEIN"/>
    <property type="match status" value="1"/>
</dbReference>
<evidence type="ECO:0000313" key="6">
    <source>
        <dbReference type="Proteomes" id="UP000764045"/>
    </source>
</evidence>
<dbReference type="Gene3D" id="2.60.40.1120">
    <property type="entry name" value="Carboxypeptidase-like, regulatory domain"/>
    <property type="match status" value="1"/>
</dbReference>
<keyword evidence="6" id="KW-1185">Reference proteome</keyword>
<dbReference type="AlphaFoldDB" id="A0A938WMV4"/>
<proteinExistence type="predicted"/>
<keyword evidence="2" id="KW-0472">Membrane</keyword>
<evidence type="ECO:0000259" key="4">
    <source>
        <dbReference type="Pfam" id="PF14905"/>
    </source>
</evidence>
<dbReference type="PANTHER" id="PTHR40980">
    <property type="entry name" value="PLUG DOMAIN-CONTAINING PROTEIN"/>
    <property type="match status" value="1"/>
</dbReference>
<feature type="domain" description="Outer membrane protein beta-barrel" evidence="4">
    <location>
        <begin position="103"/>
        <end position="393"/>
    </location>
</feature>
<sequence length="432" mass="48206">MTGTVVAHDSGEALGYADVVLYRSADSVFVAGTVSGTDGRFVFTSVAAGNYYVECRFIGYSVTRSPAFRLGSQKPVDLGTLYMHPSSGHLDAVVVEGRRPAYVQHLDKLSLGYELDALQTDLFYHAQSFDGSGFVADPNRTSDFTNHETCHPFYATLIYEQGRWGVLLGLRPEHMQIKLQLFTLDSIVNNAYFMVYPTLHTSYAIDGHNELRLSYSLRVNRPEADDLNHFPEYQNPLTLKAGNPYLKPEKVHSLEAAYQWKKGATTILGTVYYRYVTNKLTTITRYVDGNVLLTTKENLDNSSAAGAEVMVGSEIGKWLTLNVNGNLFYDRIDATRLGYASHKGAMAWSASMNAALVPFGNALLQLNSRVLSTALTPQCRREGSFSMDIGTSHTTYTIDTPQLQQRVEQRNGSRVFYFGVAWNFETLKHKDR</sequence>
<dbReference type="InterPro" id="IPR041700">
    <property type="entry name" value="OMP_b-brl_3"/>
</dbReference>
<evidence type="ECO:0000256" key="2">
    <source>
        <dbReference type="ARBA" id="ARBA00023136"/>
    </source>
</evidence>
<dbReference type="GO" id="GO:0009279">
    <property type="term" value="C:cell outer membrane"/>
    <property type="evidence" value="ECO:0007669"/>
    <property type="project" value="UniProtKB-SubCell"/>
</dbReference>
<evidence type="ECO:0000256" key="3">
    <source>
        <dbReference type="ARBA" id="ARBA00023237"/>
    </source>
</evidence>
<keyword evidence="3" id="KW-0998">Cell outer membrane</keyword>
<keyword evidence="5" id="KW-0675">Receptor</keyword>
<comment type="subcellular location">
    <subcellularLocation>
        <location evidence="1">Cell outer membrane</location>
    </subcellularLocation>
</comment>
<dbReference type="Proteomes" id="UP000764045">
    <property type="component" value="Unassembled WGS sequence"/>
</dbReference>
<dbReference type="RefSeq" id="WP_205109726.1">
    <property type="nucleotide sequence ID" value="NZ_JACJJL010000013.1"/>
</dbReference>
<reference evidence="5 6" key="1">
    <citation type="journal article" date="2021" name="Sci. Rep.">
        <title>The distribution of antibiotic resistance genes in chicken gut microbiota commensals.</title>
        <authorList>
            <person name="Juricova H."/>
            <person name="Matiasovicova J."/>
            <person name="Kubasova T."/>
            <person name="Cejkova D."/>
            <person name="Rychlik I."/>
        </authorList>
    </citation>
    <scope>NUCLEOTIDE SEQUENCE [LARGE SCALE GENOMIC DNA]</scope>
    <source>
        <strain evidence="5 6">An819</strain>
    </source>
</reference>
<evidence type="ECO:0000313" key="5">
    <source>
        <dbReference type="EMBL" id="MBM6661877.1"/>
    </source>
</evidence>
<dbReference type="Pfam" id="PF13620">
    <property type="entry name" value="CarboxypepD_reg"/>
    <property type="match status" value="1"/>
</dbReference>
<dbReference type="SUPFAM" id="SSF49478">
    <property type="entry name" value="Cna protein B-type domain"/>
    <property type="match status" value="1"/>
</dbReference>
<name>A0A938WMV4_9BACT</name>
<dbReference type="SUPFAM" id="SSF56935">
    <property type="entry name" value="Porins"/>
    <property type="match status" value="1"/>
</dbReference>
<protein>
    <submittedName>
        <fullName evidence="5">TonB-dependent receptor</fullName>
    </submittedName>
</protein>
<dbReference type="Gene3D" id="2.40.170.20">
    <property type="entry name" value="TonB-dependent receptor, beta-barrel domain"/>
    <property type="match status" value="1"/>
</dbReference>
<dbReference type="Pfam" id="PF14905">
    <property type="entry name" value="OMP_b-brl_3"/>
    <property type="match status" value="1"/>
</dbReference>
<dbReference type="InterPro" id="IPR036942">
    <property type="entry name" value="Beta-barrel_TonB_sf"/>
</dbReference>